<keyword evidence="4" id="KW-1185">Reference proteome</keyword>
<dbReference type="Gene3D" id="3.30.1370.110">
    <property type="match status" value="1"/>
</dbReference>
<evidence type="ECO:0000313" key="4">
    <source>
        <dbReference type="Proteomes" id="UP001189429"/>
    </source>
</evidence>
<dbReference type="PANTHER" id="PTHR47447">
    <property type="entry name" value="OS03G0856100 PROTEIN"/>
    <property type="match status" value="1"/>
</dbReference>
<reference evidence="3" key="1">
    <citation type="submission" date="2023-10" db="EMBL/GenBank/DDBJ databases">
        <authorList>
            <person name="Chen Y."/>
            <person name="Shah S."/>
            <person name="Dougan E. K."/>
            <person name="Thang M."/>
            <person name="Chan C."/>
        </authorList>
    </citation>
    <scope>NUCLEOTIDE SEQUENCE [LARGE SCALE GENOMIC DNA]</scope>
</reference>
<accession>A0ABN9Q299</accession>
<dbReference type="InterPro" id="IPR011990">
    <property type="entry name" value="TPR-like_helical_dom_sf"/>
</dbReference>
<dbReference type="InterPro" id="IPR002625">
    <property type="entry name" value="Smr_dom"/>
</dbReference>
<dbReference type="EMBL" id="CAUYUJ010002224">
    <property type="protein sequence ID" value="CAK0799780.1"/>
    <property type="molecule type" value="Genomic_DNA"/>
</dbReference>
<dbReference type="Proteomes" id="UP001189429">
    <property type="component" value="Unassembled WGS sequence"/>
</dbReference>
<organism evidence="3 4">
    <name type="scientific">Prorocentrum cordatum</name>
    <dbReference type="NCBI Taxonomy" id="2364126"/>
    <lineage>
        <taxon>Eukaryota</taxon>
        <taxon>Sar</taxon>
        <taxon>Alveolata</taxon>
        <taxon>Dinophyceae</taxon>
        <taxon>Prorocentrales</taxon>
        <taxon>Prorocentraceae</taxon>
        <taxon>Prorocentrum</taxon>
    </lineage>
</organism>
<comment type="caution">
    <text evidence="3">The sequence shown here is derived from an EMBL/GenBank/DDBJ whole genome shotgun (WGS) entry which is preliminary data.</text>
</comment>
<dbReference type="SMART" id="SM00463">
    <property type="entry name" value="SMR"/>
    <property type="match status" value="1"/>
</dbReference>
<evidence type="ECO:0000256" key="1">
    <source>
        <dbReference type="ARBA" id="ARBA00022737"/>
    </source>
</evidence>
<proteinExistence type="predicted"/>
<dbReference type="PANTHER" id="PTHR47447:SF17">
    <property type="entry name" value="OS12G0638900 PROTEIN"/>
    <property type="match status" value="1"/>
</dbReference>
<name>A0ABN9Q299_9DINO</name>
<dbReference type="PROSITE" id="PS51257">
    <property type="entry name" value="PROKAR_LIPOPROTEIN"/>
    <property type="match status" value="1"/>
</dbReference>
<feature type="domain" description="Smr" evidence="2">
    <location>
        <begin position="118"/>
        <end position="174"/>
    </location>
</feature>
<evidence type="ECO:0000313" key="3">
    <source>
        <dbReference type="EMBL" id="CAK0799780.1"/>
    </source>
</evidence>
<gene>
    <name evidence="3" type="ORF">PCOR1329_LOCUS8123</name>
</gene>
<evidence type="ECO:0000259" key="2">
    <source>
        <dbReference type="PROSITE" id="PS50828"/>
    </source>
</evidence>
<sequence>MAAAGPRPNAVACTAAVGACGTASRWEHALALLGLIDRPDALPFNAALTACGRAARWEQALALLGLVARAALEPTAVTSSAALLALLAGGRLQEAMGMYRQDVETGSLPDPWKGDRVLDLHGLPTEVALVAVMAALADALCVAPRTGGLDVVTGRGLHSPGGEAVVAPAVRTLLLEELQVQIASGSESPLGRARLPVESLRGLSRRYGTDKGEAMRGKEKMQDTAALADVEKRRLDSYTEQIAGVGGTQSGR</sequence>
<keyword evidence="1" id="KW-0677">Repeat</keyword>
<protein>
    <recommendedName>
        <fullName evidence="2">Smr domain-containing protein</fullName>
    </recommendedName>
</protein>
<dbReference type="InterPro" id="IPR036063">
    <property type="entry name" value="Smr_dom_sf"/>
</dbReference>
<dbReference type="PROSITE" id="PS50828">
    <property type="entry name" value="SMR"/>
    <property type="match status" value="1"/>
</dbReference>
<dbReference type="Gene3D" id="1.25.40.10">
    <property type="entry name" value="Tetratricopeptide repeat domain"/>
    <property type="match status" value="1"/>
</dbReference>
<dbReference type="SUPFAM" id="SSF160443">
    <property type="entry name" value="SMR domain-like"/>
    <property type="match status" value="1"/>
</dbReference>